<proteinExistence type="predicted"/>
<keyword evidence="4" id="KW-1185">Reference proteome</keyword>
<evidence type="ECO:0000256" key="2">
    <source>
        <dbReference type="SAM" id="Phobius"/>
    </source>
</evidence>
<evidence type="ECO:0008006" key="5">
    <source>
        <dbReference type="Google" id="ProtNLM"/>
    </source>
</evidence>
<keyword evidence="2" id="KW-0812">Transmembrane</keyword>
<dbReference type="PANTHER" id="PTHR34219:SF6">
    <property type="entry name" value="BLR3280 PROTEIN"/>
    <property type="match status" value="1"/>
</dbReference>
<feature type="transmembrane region" description="Helical" evidence="2">
    <location>
        <begin position="218"/>
        <end position="241"/>
    </location>
</feature>
<gene>
    <name evidence="3" type="ORF">LKMONMHP_4214</name>
</gene>
<dbReference type="Proteomes" id="UP001055156">
    <property type="component" value="Unassembled WGS sequence"/>
</dbReference>
<keyword evidence="2" id="KW-0472">Membrane</keyword>
<feature type="transmembrane region" description="Helical" evidence="2">
    <location>
        <begin position="457"/>
        <end position="478"/>
    </location>
</feature>
<reference evidence="3" key="2">
    <citation type="submission" date="2021-08" db="EMBL/GenBank/DDBJ databases">
        <authorList>
            <person name="Tani A."/>
            <person name="Ola A."/>
            <person name="Ogura Y."/>
            <person name="Katsura K."/>
            <person name="Hayashi T."/>
        </authorList>
    </citation>
    <scope>NUCLEOTIDE SEQUENCE</scope>
    <source>
        <strain evidence="3">NBRC 15689</strain>
    </source>
</reference>
<evidence type="ECO:0000256" key="1">
    <source>
        <dbReference type="SAM" id="MobiDB-lite"/>
    </source>
</evidence>
<dbReference type="EMBL" id="BPQV01000015">
    <property type="protein sequence ID" value="GJE29334.1"/>
    <property type="molecule type" value="Genomic_DNA"/>
</dbReference>
<evidence type="ECO:0000313" key="4">
    <source>
        <dbReference type="Proteomes" id="UP001055156"/>
    </source>
</evidence>
<feature type="transmembrane region" description="Helical" evidence="2">
    <location>
        <begin position="261"/>
        <end position="282"/>
    </location>
</feature>
<reference evidence="3" key="1">
    <citation type="journal article" date="2021" name="Front. Microbiol.">
        <title>Comprehensive Comparative Genomics and Phenotyping of Methylobacterium Species.</title>
        <authorList>
            <person name="Alessa O."/>
            <person name="Ogura Y."/>
            <person name="Fujitani Y."/>
            <person name="Takami H."/>
            <person name="Hayashi T."/>
            <person name="Sahin N."/>
            <person name="Tani A."/>
        </authorList>
    </citation>
    <scope>NUCLEOTIDE SEQUENCE</scope>
    <source>
        <strain evidence="3">NBRC 15689</strain>
    </source>
</reference>
<organism evidence="3 4">
    <name type="scientific">Methylobacterium organophilum</name>
    <dbReference type="NCBI Taxonomy" id="410"/>
    <lineage>
        <taxon>Bacteria</taxon>
        <taxon>Pseudomonadati</taxon>
        <taxon>Pseudomonadota</taxon>
        <taxon>Alphaproteobacteria</taxon>
        <taxon>Hyphomicrobiales</taxon>
        <taxon>Methylobacteriaceae</taxon>
        <taxon>Methylobacterium</taxon>
    </lineage>
</organism>
<dbReference type="RefSeq" id="WP_238313722.1">
    <property type="nucleotide sequence ID" value="NZ_BPQV01000015.1"/>
</dbReference>
<protein>
    <recommendedName>
        <fullName evidence="5">PepSY-associated TM helix domain protein</fullName>
    </recommendedName>
</protein>
<feature type="transmembrane region" description="Helical" evidence="2">
    <location>
        <begin position="26"/>
        <end position="48"/>
    </location>
</feature>
<evidence type="ECO:0000313" key="3">
    <source>
        <dbReference type="EMBL" id="GJE29334.1"/>
    </source>
</evidence>
<feature type="region of interest" description="Disordered" evidence="1">
    <location>
        <begin position="489"/>
        <end position="508"/>
    </location>
</feature>
<name>A0ABQ4TG91_METOR</name>
<comment type="caution">
    <text evidence="3">The sequence shown here is derived from an EMBL/GenBank/DDBJ whole genome shotgun (WGS) entry which is preliminary data.</text>
</comment>
<dbReference type="InterPro" id="IPR005625">
    <property type="entry name" value="PepSY-ass_TM"/>
</dbReference>
<keyword evidence="2" id="KW-1133">Transmembrane helix</keyword>
<sequence length="508" mass="55124">MRGGGRQRTKRIGKAGKRWLLLGHRWIGILTGLFFAAWIGSGLVMLYVPFPSLSEAERLAGLPPIAWESVALGPDAALAASEGGTPPSLALAMRGAVPVYRLVTAQGERLTLSARTGARLGPVSDEEARLIAGAGPEAPVEAVARDQWTVHARYDALRPFLKVALGDAAGTDRYVSERTGEIALDTNRQERVWNWLGAIPHWFYPTPLRARAELWRQAILWVSGLGIAGALSGLVLGIWRLRVRRPYPHGSVTPYRGIGRWHHLVGLVGGASLLSFIVSGWLSMNPNHWFTMPGPPGDLLAAYAGPAGPIGLDPAGLRAAAPEGAVELRFLRLGGRWLTEARTAAARRVQGAEGGPAPDEAAIAAAAARAFPAAPLAGIVRLTSYDSYWYPHHDTRPLPVLRLRFADAAATWLHVDPVSGEILNRLDRSSRLYRWLFAGLHRLDLAVLTGHRPAWDIAQWSLNGLGGVIAVTGVVLGWRRLRRRPRSAPNYSENFTDRRNDSLRTGPA</sequence>
<accession>A0ABQ4TG91</accession>
<dbReference type="PANTHER" id="PTHR34219">
    <property type="entry name" value="IRON-REGULATED INNER MEMBRANE PROTEIN-RELATED"/>
    <property type="match status" value="1"/>
</dbReference>